<evidence type="ECO:0000313" key="1">
    <source>
        <dbReference type="EMBL" id="EPS62024.1"/>
    </source>
</evidence>
<evidence type="ECO:0000313" key="2">
    <source>
        <dbReference type="Proteomes" id="UP000015453"/>
    </source>
</evidence>
<sequence length="83" mass="9044">KSGSVVLPGGELRQFREAVKAAELMLESPNCFLVDSRSLNVGRRFSPLAADEDLEFGRVYVMLPMKRVHSVAAPEDVAVLISA</sequence>
<accession>S8C5L0</accession>
<proteinExistence type="predicted"/>
<dbReference type="EMBL" id="AUSU01006441">
    <property type="protein sequence ID" value="EPS62024.1"/>
    <property type="molecule type" value="Genomic_DNA"/>
</dbReference>
<protein>
    <submittedName>
        <fullName evidence="1">Uncharacterized protein</fullName>
    </submittedName>
</protein>
<dbReference type="Proteomes" id="UP000015453">
    <property type="component" value="Unassembled WGS sequence"/>
</dbReference>
<feature type="non-terminal residue" evidence="1">
    <location>
        <position position="1"/>
    </location>
</feature>
<gene>
    <name evidence="1" type="ORF">M569_12770</name>
</gene>
<feature type="non-terminal residue" evidence="1">
    <location>
        <position position="83"/>
    </location>
</feature>
<reference evidence="1 2" key="1">
    <citation type="journal article" date="2013" name="BMC Genomics">
        <title>The miniature genome of a carnivorous plant Genlisea aurea contains a low number of genes and short non-coding sequences.</title>
        <authorList>
            <person name="Leushkin E.V."/>
            <person name="Sutormin R.A."/>
            <person name="Nabieva E.R."/>
            <person name="Penin A.A."/>
            <person name="Kondrashov A.S."/>
            <person name="Logacheva M.D."/>
        </authorList>
    </citation>
    <scope>NUCLEOTIDE SEQUENCE [LARGE SCALE GENOMIC DNA]</scope>
</reference>
<comment type="caution">
    <text evidence="1">The sequence shown here is derived from an EMBL/GenBank/DDBJ whole genome shotgun (WGS) entry which is preliminary data.</text>
</comment>
<keyword evidence="2" id="KW-1185">Reference proteome</keyword>
<dbReference type="Pfam" id="PF14009">
    <property type="entry name" value="PADRE"/>
    <property type="match status" value="1"/>
</dbReference>
<dbReference type="PANTHER" id="PTHR33052">
    <property type="entry name" value="DUF4228 DOMAIN PROTEIN-RELATED"/>
    <property type="match status" value="1"/>
</dbReference>
<dbReference type="OrthoDB" id="1922322at2759"/>
<dbReference type="InterPro" id="IPR025322">
    <property type="entry name" value="PADRE_dom"/>
</dbReference>
<name>S8C5L0_9LAMI</name>
<dbReference type="AlphaFoldDB" id="S8C5L0"/>
<organism evidence="1 2">
    <name type="scientific">Genlisea aurea</name>
    <dbReference type="NCBI Taxonomy" id="192259"/>
    <lineage>
        <taxon>Eukaryota</taxon>
        <taxon>Viridiplantae</taxon>
        <taxon>Streptophyta</taxon>
        <taxon>Embryophyta</taxon>
        <taxon>Tracheophyta</taxon>
        <taxon>Spermatophyta</taxon>
        <taxon>Magnoliopsida</taxon>
        <taxon>eudicotyledons</taxon>
        <taxon>Gunneridae</taxon>
        <taxon>Pentapetalae</taxon>
        <taxon>asterids</taxon>
        <taxon>lamiids</taxon>
        <taxon>Lamiales</taxon>
        <taxon>Lentibulariaceae</taxon>
        <taxon>Genlisea</taxon>
    </lineage>
</organism>